<keyword evidence="1" id="KW-0175">Coiled coil</keyword>
<dbReference type="InterPro" id="IPR027417">
    <property type="entry name" value="P-loop_NTPase"/>
</dbReference>
<comment type="caution">
    <text evidence="2">The sequence shown here is derived from an EMBL/GenBank/DDBJ whole genome shotgun (WGS) entry which is preliminary data.</text>
</comment>
<evidence type="ECO:0000256" key="1">
    <source>
        <dbReference type="SAM" id="Coils"/>
    </source>
</evidence>
<dbReference type="RefSeq" id="WP_340542089.1">
    <property type="nucleotide sequence ID" value="NZ_JBBLXS010000617.1"/>
</dbReference>
<protein>
    <recommendedName>
        <fullName evidence="4">Dynamin family protein</fullName>
    </recommendedName>
</protein>
<evidence type="ECO:0000313" key="3">
    <source>
        <dbReference type="Proteomes" id="UP001384579"/>
    </source>
</evidence>
<accession>A0ABU8YVU3</accession>
<keyword evidence="3" id="KW-1185">Reference proteome</keyword>
<gene>
    <name evidence="2" type="ORF">WMG39_26915</name>
</gene>
<sequence>IIPRRHETMSTEITNQIANILQKRKATADEPKREKERLESLELRIRQLENLRQQLIHQPSNSSVLVEQLRQIDFSKLLALIVQEQEVWENLWKRFNRDTVNIGVAGLARQGKSTFLQKVAGLSDAEIPSSDRMPCTSVQSNIYHSKQDTYGLVHFHSQTSFLEQVILPYYQELGFSPPRNLAEFRNKPFPSAPTNPRQPAKADSVYRHLHDEYYDHFDGYARLLQPQQRAEIITKQQIKEYVSQEYDAEGNPLLFSHLAVQKVDIFCCFPKTDVEKVALVDMPGLGDTRLGDAERMIKALGQDVDFILFVRRPPAQGGFWGQPDVDLYDGAYQALKDKLPLEEWSFMVLNYDGQNGNGCQDLENTRVNKGIHVKKCLKADCNNPEAANNVLGEVLFYLANNIVRLDKQYMSACQSSLNALQIEVKAELEKARKALEQYGDSYAEYVKLRDQFVEGLYDSIEGLRHQLRQEPKQPDPDFKAQVDAALEKCNQEPGIPKLEQIQSQINRKGFDGAYFWSIQQMRSNLLKHFHPLEVGLKESLDKKKYEIAEILIKLGLGGMTEKRGTEFLEALAQKLPAKSNSLKLGFQFLATFEFLYKGFIQSIVWRKISKSFPSDTNIPLPTPDDINGILTHLQDHHQEAVNNCQKALDGLALLIAEVGHSMVEEFADHITRGEGVEQEWDIFLGKFRTQVWIELQELEGRKQVEQEWMTVVDEAVSINQQLGS</sequence>
<dbReference type="Proteomes" id="UP001384579">
    <property type="component" value="Unassembled WGS sequence"/>
</dbReference>
<reference evidence="2 3" key="1">
    <citation type="journal article" date="2020" name="Harmful Algae">
        <title>Molecular and morphological characterization of a novel dihydroanatoxin-a producing Microcoleus species (cyanobacteria) from the Russian River, California, USA.</title>
        <authorList>
            <person name="Conklin K.Y."/>
            <person name="Stancheva R."/>
            <person name="Otten T.G."/>
            <person name="Fadness R."/>
            <person name="Boyer G.L."/>
            <person name="Read B."/>
            <person name="Zhang X."/>
            <person name="Sheath R.G."/>
        </authorList>
    </citation>
    <scope>NUCLEOTIDE SEQUENCE [LARGE SCALE GENOMIC DNA]</scope>
    <source>
        <strain evidence="2 3">PTRS2</strain>
    </source>
</reference>
<organism evidence="2 3">
    <name type="scientific">Microcoleus anatoxicus PTRS2</name>
    <dbReference type="NCBI Taxonomy" id="2705321"/>
    <lineage>
        <taxon>Bacteria</taxon>
        <taxon>Bacillati</taxon>
        <taxon>Cyanobacteriota</taxon>
        <taxon>Cyanophyceae</taxon>
        <taxon>Oscillatoriophycideae</taxon>
        <taxon>Oscillatoriales</taxon>
        <taxon>Microcoleaceae</taxon>
        <taxon>Microcoleus</taxon>
        <taxon>Microcoleus anatoxicus</taxon>
    </lineage>
</organism>
<feature type="coiled-coil region" evidence="1">
    <location>
        <begin position="31"/>
        <end position="58"/>
    </location>
</feature>
<dbReference type="SUPFAM" id="SSF52540">
    <property type="entry name" value="P-loop containing nucleoside triphosphate hydrolases"/>
    <property type="match status" value="1"/>
</dbReference>
<name>A0ABU8YVU3_9CYAN</name>
<dbReference type="Gene3D" id="3.40.50.300">
    <property type="entry name" value="P-loop containing nucleotide triphosphate hydrolases"/>
    <property type="match status" value="1"/>
</dbReference>
<evidence type="ECO:0000313" key="2">
    <source>
        <dbReference type="EMBL" id="MEK0188447.1"/>
    </source>
</evidence>
<feature type="non-terminal residue" evidence="2">
    <location>
        <position position="1"/>
    </location>
</feature>
<dbReference type="EMBL" id="JBBLXS010000617">
    <property type="protein sequence ID" value="MEK0188447.1"/>
    <property type="molecule type" value="Genomic_DNA"/>
</dbReference>
<proteinExistence type="predicted"/>
<evidence type="ECO:0008006" key="4">
    <source>
        <dbReference type="Google" id="ProtNLM"/>
    </source>
</evidence>